<dbReference type="Proteomes" id="UP000191154">
    <property type="component" value="Unassembled WGS sequence"/>
</dbReference>
<name>A0A1S8NK49_CLOSA</name>
<evidence type="ECO:0000313" key="2">
    <source>
        <dbReference type="Proteomes" id="UP000191154"/>
    </source>
</evidence>
<evidence type="ECO:0000313" key="1">
    <source>
        <dbReference type="EMBL" id="OOM16753.1"/>
    </source>
</evidence>
<protein>
    <submittedName>
        <fullName evidence="1">Uncharacterized protein</fullName>
    </submittedName>
</protein>
<organism evidence="1 2">
    <name type="scientific">Clostridium saccharobutylicum</name>
    <dbReference type="NCBI Taxonomy" id="169679"/>
    <lineage>
        <taxon>Bacteria</taxon>
        <taxon>Bacillati</taxon>
        <taxon>Bacillota</taxon>
        <taxon>Clostridia</taxon>
        <taxon>Eubacteriales</taxon>
        <taxon>Clostridiaceae</taxon>
        <taxon>Clostridium</taxon>
    </lineage>
</organism>
<proteinExistence type="predicted"/>
<reference evidence="1 2" key="1">
    <citation type="submission" date="2016-05" db="EMBL/GenBank/DDBJ databases">
        <title>Microbial solvent formation.</title>
        <authorList>
            <person name="Poehlein A."/>
            <person name="Montoya Solano J.D."/>
            <person name="Flitsch S."/>
            <person name="Krabben P."/>
            <person name="Duerre P."/>
            <person name="Daniel R."/>
        </authorList>
    </citation>
    <scope>NUCLEOTIDE SEQUENCE [LARGE SCALE GENOMIC DNA]</scope>
    <source>
        <strain evidence="1 2">L1-8</strain>
    </source>
</reference>
<gene>
    <name evidence="1" type="ORF">CLOSAC_10470</name>
</gene>
<dbReference type="EMBL" id="LZYZ01000001">
    <property type="protein sequence ID" value="OOM16753.1"/>
    <property type="molecule type" value="Genomic_DNA"/>
</dbReference>
<dbReference type="AlphaFoldDB" id="A0A1S8NK49"/>
<comment type="caution">
    <text evidence="1">The sequence shown here is derived from an EMBL/GenBank/DDBJ whole genome shotgun (WGS) entry which is preliminary data.</text>
</comment>
<accession>A0A1S8NK49</accession>
<sequence>MNRDNLRKVEIIEIEDNDKIKVINTGYFHQFITDFFFDRSRTMALIENEDGSITKVPFYSIRFIS</sequence>
<dbReference type="RefSeq" id="WP_077864425.1">
    <property type="nucleotide sequence ID" value="NZ_LZYZ01000001.1"/>
</dbReference>